<proteinExistence type="predicted"/>
<dbReference type="InterPro" id="IPR007845">
    <property type="entry name" value="HemS/ChuX_dom"/>
</dbReference>
<gene>
    <name evidence="4" type="ORF">AKG95_12435</name>
</gene>
<dbReference type="Proteomes" id="UP000179840">
    <property type="component" value="Unassembled WGS sequence"/>
</dbReference>
<evidence type="ECO:0000313" key="5">
    <source>
        <dbReference type="Proteomes" id="UP000179840"/>
    </source>
</evidence>
<protein>
    <submittedName>
        <fullName evidence="4">Hemin transport protein</fullName>
    </submittedName>
</protein>
<evidence type="ECO:0000256" key="1">
    <source>
        <dbReference type="SAM" id="MobiDB-lite"/>
    </source>
</evidence>
<dbReference type="SUPFAM" id="SSF144064">
    <property type="entry name" value="Heme iron utilization protein-like"/>
    <property type="match status" value="1"/>
</dbReference>
<feature type="compositionally biased region" description="Basic and acidic residues" evidence="1">
    <location>
        <begin position="110"/>
        <end position="130"/>
    </location>
</feature>
<dbReference type="AlphaFoldDB" id="A0A1S1U6F0"/>
<dbReference type="CDD" id="cd16831">
    <property type="entry name" value="HemS-like_C"/>
    <property type="match status" value="1"/>
</dbReference>
<feature type="domain" description="Haemin-degrading HemS/ChuX" evidence="3">
    <location>
        <begin position="254"/>
        <end position="380"/>
    </location>
</feature>
<dbReference type="InterPro" id="IPR053733">
    <property type="entry name" value="Heme_Transport_Util_sf"/>
</dbReference>
<evidence type="ECO:0000259" key="3">
    <source>
        <dbReference type="Pfam" id="PF05171"/>
    </source>
</evidence>
<name>A0A1S1U6F0_9BURK</name>
<evidence type="ECO:0000256" key="2">
    <source>
        <dbReference type="SAM" id="SignalP"/>
    </source>
</evidence>
<keyword evidence="2" id="KW-0732">Signal</keyword>
<dbReference type="InterPro" id="IPR010413">
    <property type="entry name" value="HutX-like"/>
</dbReference>
<dbReference type="RefSeq" id="WP_071077192.1">
    <property type="nucleotide sequence ID" value="NZ_LFKP01000008.1"/>
</dbReference>
<feature type="chain" id="PRO_5010366174" evidence="2">
    <location>
        <begin position="22"/>
        <end position="385"/>
    </location>
</feature>
<feature type="region of interest" description="Disordered" evidence="1">
    <location>
        <begin position="109"/>
        <end position="132"/>
    </location>
</feature>
<sequence length="385" mass="42258">MKLSKLVLSLLGSLLIANATAAPATLAERWSTLRTEQPKLQIRDAARALGVSEAQLLATNIGKGVTRLQADGNGPREIMRAALDLGLVQAITRNENGVIETTGVASKFKQAGDKSEQADARQDPETEARQRNIAGGYLGGQIDLRFHFENWKYAFAVEQAGRDGKPTRSLQFFDANGTAVHKIYVRSDAGVAVYDKLVATFRLPQQSTELNVLAVAPKVAEKPDAEIDVKEFQLAWKDMTDVHQFAQIMREFHLTREQALRLAPAGVVERVTPQALRTLLENAAKDKVAIMVFLGNEGLTQIYSGKIEKTMAAGGFFNVLDPDFNLHIRDTALRSGWVVKRGGVTSVEFFDNDGTQVVSFFGVRERGKPQPQSWVDLADSLPKAK</sequence>
<evidence type="ECO:0000313" key="4">
    <source>
        <dbReference type="EMBL" id="OHV95738.1"/>
    </source>
</evidence>
<dbReference type="GO" id="GO:0006826">
    <property type="term" value="P:iron ion transport"/>
    <property type="evidence" value="ECO:0007669"/>
    <property type="project" value="InterPro"/>
</dbReference>
<dbReference type="EMBL" id="LFKP01000008">
    <property type="protein sequence ID" value="OHV95738.1"/>
    <property type="molecule type" value="Genomic_DNA"/>
</dbReference>
<dbReference type="Pfam" id="PF06228">
    <property type="entry name" value="ChuX_HutX"/>
    <property type="match status" value="1"/>
</dbReference>
<dbReference type="Pfam" id="PF05171">
    <property type="entry name" value="HemS"/>
    <property type="match status" value="1"/>
</dbReference>
<feature type="signal peptide" evidence="2">
    <location>
        <begin position="1"/>
        <end position="21"/>
    </location>
</feature>
<comment type="caution">
    <text evidence="4">The sequence shown here is derived from an EMBL/GenBank/DDBJ whole genome shotgun (WGS) entry which is preliminary data.</text>
</comment>
<organism evidence="4 5">
    <name type="scientific">Janthinobacterium lividum</name>
    <dbReference type="NCBI Taxonomy" id="29581"/>
    <lineage>
        <taxon>Bacteria</taxon>
        <taxon>Pseudomonadati</taxon>
        <taxon>Pseudomonadota</taxon>
        <taxon>Betaproteobacteria</taxon>
        <taxon>Burkholderiales</taxon>
        <taxon>Oxalobacteraceae</taxon>
        <taxon>Janthinobacterium</taxon>
    </lineage>
</organism>
<accession>A0A1S1U6F0</accession>
<dbReference type="Gene3D" id="3.40.1570.10">
    <property type="entry name" value="HemS/ChuS/ChuX like domains"/>
    <property type="match status" value="2"/>
</dbReference>
<dbReference type="CDD" id="cd16830">
    <property type="entry name" value="HemS-like_N"/>
    <property type="match status" value="1"/>
</dbReference>
<reference evidence="4 5" key="1">
    <citation type="submission" date="2015-06" db="EMBL/GenBank/DDBJ databases">
        <title>Draft genome sequencing of a biphenyl-degrading bacterium, Janthinobacterium lividum MEG1.</title>
        <authorList>
            <person name="Shimodaira J."/>
            <person name="Hatta T."/>
        </authorList>
    </citation>
    <scope>NUCLEOTIDE SEQUENCE [LARGE SCALE GENOMIC DNA]</scope>
    <source>
        <strain evidence="4 5">MEG1</strain>
    </source>
</reference>